<dbReference type="Pfam" id="PF13379">
    <property type="entry name" value="NMT1_2"/>
    <property type="match status" value="1"/>
</dbReference>
<evidence type="ECO:0000313" key="1">
    <source>
        <dbReference type="EMBL" id="OSM07229.1"/>
    </source>
</evidence>
<organism evidence="1 2">
    <name type="scientific">Magnetofaba australis IT-1</name>
    <dbReference type="NCBI Taxonomy" id="1434232"/>
    <lineage>
        <taxon>Bacteria</taxon>
        <taxon>Pseudomonadati</taxon>
        <taxon>Pseudomonadota</taxon>
        <taxon>Magnetococcia</taxon>
        <taxon>Magnetococcales</taxon>
        <taxon>Magnetococcaceae</taxon>
        <taxon>Magnetofaba</taxon>
    </lineage>
</organism>
<accession>A0A1Y2K9D6</accession>
<proteinExistence type="predicted"/>
<dbReference type="PANTHER" id="PTHR30024">
    <property type="entry name" value="ALIPHATIC SULFONATES-BINDING PROTEIN-RELATED"/>
    <property type="match status" value="1"/>
</dbReference>
<gene>
    <name evidence="1" type="ORF">MAIT1_03840</name>
</gene>
<protein>
    <submittedName>
        <fullName evidence="1">Putative nitrate/sulfonate/bicarbonate ABC transporter periplasmic components-like protein</fullName>
    </submittedName>
</protein>
<dbReference type="AlphaFoldDB" id="A0A1Y2K9D6"/>
<sequence>MLSIVAVALSGCEKPPQELPTLRIAHAPHDHHAPLYVAAMNPDYFKQHGGVWLREKRFRQAYQLMEGDRAIANVEIGSHTGGQELIRRLSEEQYDLSFGGVPAILKYIDKGRSIRMLAPVMAEGAGLVMGVDSPARDWDSFLELAKTRKEPLRIGYKSQFSVQNLIFEHALSVSNVPFSSDADDAKARILLINLNGPKNLIPALKNQLVDGFVIMQPFLAKAEAQGVGKTVAMLHELPPQGKWRGHPCCALAAHNNFLAKHPDLSRKMTALMWRARDLVREKPLQSAKQVAAWLNGSEDVEALSLPTIDFSVQLDESWRRGVHYWIEAMQHRGSLAGQVRAARSPAELDALLYDRALYQQACQEAP</sequence>
<dbReference type="SUPFAM" id="SSF53850">
    <property type="entry name" value="Periplasmic binding protein-like II"/>
    <property type="match status" value="1"/>
</dbReference>
<dbReference type="Proteomes" id="UP000194003">
    <property type="component" value="Unassembled WGS sequence"/>
</dbReference>
<comment type="caution">
    <text evidence="1">The sequence shown here is derived from an EMBL/GenBank/DDBJ whole genome shotgun (WGS) entry which is preliminary data.</text>
</comment>
<reference evidence="1 2" key="1">
    <citation type="journal article" date="2016" name="BMC Genomics">
        <title>Combined genomic and structural analyses of a cultured magnetotactic bacterium reveals its niche adaptation to a dynamic environment.</title>
        <authorList>
            <person name="Araujo A.C."/>
            <person name="Morillo V."/>
            <person name="Cypriano J."/>
            <person name="Teixeira L.C."/>
            <person name="Leao P."/>
            <person name="Lyra S."/>
            <person name="Almeida L.G."/>
            <person name="Bazylinski D.A."/>
            <person name="Vasconcellos A.T."/>
            <person name="Abreu F."/>
            <person name="Lins U."/>
        </authorList>
    </citation>
    <scope>NUCLEOTIDE SEQUENCE [LARGE SCALE GENOMIC DNA]</scope>
    <source>
        <strain evidence="1 2">IT-1</strain>
    </source>
</reference>
<name>A0A1Y2K9D6_9PROT</name>
<evidence type="ECO:0000313" key="2">
    <source>
        <dbReference type="Proteomes" id="UP000194003"/>
    </source>
</evidence>
<keyword evidence="2" id="KW-1185">Reference proteome</keyword>
<dbReference type="STRING" id="1434232.MAIT1_03840"/>
<dbReference type="Gene3D" id="3.40.190.10">
    <property type="entry name" value="Periplasmic binding protein-like II"/>
    <property type="match status" value="1"/>
</dbReference>
<dbReference type="EMBL" id="LVJN01000015">
    <property type="protein sequence ID" value="OSM07229.1"/>
    <property type="molecule type" value="Genomic_DNA"/>
</dbReference>